<comment type="catalytic activity">
    <reaction evidence="7">
        <text>2 GTP = 3',3'-c-di-GMP + 2 diphosphate</text>
        <dbReference type="Rhea" id="RHEA:24898"/>
        <dbReference type="ChEBI" id="CHEBI:33019"/>
        <dbReference type="ChEBI" id="CHEBI:37565"/>
        <dbReference type="ChEBI" id="CHEBI:58805"/>
        <dbReference type="EC" id="2.7.7.65"/>
    </reaction>
</comment>
<dbReference type="InterPro" id="IPR000160">
    <property type="entry name" value="GGDEF_dom"/>
</dbReference>
<feature type="transmembrane region" description="Helical" evidence="8">
    <location>
        <begin position="302"/>
        <end position="321"/>
    </location>
</feature>
<dbReference type="GO" id="GO:0005886">
    <property type="term" value="C:plasma membrane"/>
    <property type="evidence" value="ECO:0007669"/>
    <property type="project" value="UniProtKB-SubCell"/>
</dbReference>
<dbReference type="NCBIfam" id="TIGR00254">
    <property type="entry name" value="GGDEF"/>
    <property type="match status" value="1"/>
</dbReference>
<dbReference type="InterPro" id="IPR029787">
    <property type="entry name" value="Nucleotide_cyclase"/>
</dbReference>
<dbReference type="InterPro" id="IPR033479">
    <property type="entry name" value="dCache_1"/>
</dbReference>
<dbReference type="STRING" id="857265.WG78_04520"/>
<dbReference type="GO" id="GO:0052621">
    <property type="term" value="F:diguanylate cyclase activity"/>
    <property type="evidence" value="ECO:0007669"/>
    <property type="project" value="UniProtKB-EC"/>
</dbReference>
<dbReference type="OrthoDB" id="8522032at2"/>
<dbReference type="PANTHER" id="PTHR45138:SF9">
    <property type="entry name" value="DIGUANYLATE CYCLASE DGCM-RELATED"/>
    <property type="match status" value="1"/>
</dbReference>
<evidence type="ECO:0000313" key="11">
    <source>
        <dbReference type="Proteomes" id="UP000037939"/>
    </source>
</evidence>
<reference evidence="10 11" key="1">
    <citation type="submission" date="2015-07" db="EMBL/GenBank/DDBJ databases">
        <title>Draft genome sequence of the Amantichitinum ursilacus IGB-41, a new chitin-degrading bacterium.</title>
        <authorList>
            <person name="Kirstahler P."/>
            <person name="Guenther M."/>
            <person name="Grumaz C."/>
            <person name="Rupp S."/>
            <person name="Zibek S."/>
            <person name="Sohn K."/>
        </authorList>
    </citation>
    <scope>NUCLEOTIDE SEQUENCE [LARGE SCALE GENOMIC DNA]</scope>
    <source>
        <strain evidence="10 11">IGB-41</strain>
    </source>
</reference>
<evidence type="ECO:0000256" key="5">
    <source>
        <dbReference type="ARBA" id="ARBA00022989"/>
    </source>
</evidence>
<dbReference type="Pfam" id="PF02743">
    <property type="entry name" value="dCache_1"/>
    <property type="match status" value="1"/>
</dbReference>
<dbReference type="PROSITE" id="PS50887">
    <property type="entry name" value="GGDEF"/>
    <property type="match status" value="1"/>
</dbReference>
<evidence type="ECO:0000256" key="2">
    <source>
        <dbReference type="ARBA" id="ARBA00012528"/>
    </source>
</evidence>
<evidence type="ECO:0000256" key="4">
    <source>
        <dbReference type="ARBA" id="ARBA00022692"/>
    </source>
</evidence>
<name>A0A0N0XML7_9NEIS</name>
<dbReference type="Gene3D" id="3.30.450.20">
    <property type="entry name" value="PAS domain"/>
    <property type="match status" value="2"/>
</dbReference>
<keyword evidence="10" id="KW-0808">Transferase</keyword>
<evidence type="ECO:0000256" key="3">
    <source>
        <dbReference type="ARBA" id="ARBA00022475"/>
    </source>
</evidence>
<accession>A0A0N0XML7</accession>
<dbReference type="EMBL" id="LAQT01000002">
    <property type="protein sequence ID" value="KPC54807.1"/>
    <property type="molecule type" value="Genomic_DNA"/>
</dbReference>
<dbReference type="EC" id="2.7.7.65" evidence="2"/>
<dbReference type="PANTHER" id="PTHR45138">
    <property type="entry name" value="REGULATORY COMPONENTS OF SENSORY TRANSDUCTION SYSTEM"/>
    <property type="match status" value="1"/>
</dbReference>
<dbReference type="CDD" id="cd12915">
    <property type="entry name" value="PDC2_DGC_like"/>
    <property type="match status" value="1"/>
</dbReference>
<feature type="domain" description="GGDEF" evidence="9">
    <location>
        <begin position="377"/>
        <end position="505"/>
    </location>
</feature>
<evidence type="ECO:0000313" key="10">
    <source>
        <dbReference type="EMBL" id="KPC54807.1"/>
    </source>
</evidence>
<comment type="subcellular location">
    <subcellularLocation>
        <location evidence="1">Cell membrane</location>
        <topology evidence="1">Multi-pass membrane protein</topology>
    </subcellularLocation>
</comment>
<evidence type="ECO:0000259" key="9">
    <source>
        <dbReference type="PROSITE" id="PS50887"/>
    </source>
</evidence>
<protein>
    <recommendedName>
        <fullName evidence="2">diguanylate cyclase</fullName>
        <ecNumber evidence="2">2.7.7.65</ecNumber>
    </recommendedName>
</protein>
<keyword evidence="6 8" id="KW-0472">Membrane</keyword>
<proteinExistence type="predicted"/>
<keyword evidence="3" id="KW-1003">Cell membrane</keyword>
<dbReference type="SMART" id="SM00267">
    <property type="entry name" value="GGDEF"/>
    <property type="match status" value="1"/>
</dbReference>
<evidence type="ECO:0000256" key="8">
    <source>
        <dbReference type="SAM" id="Phobius"/>
    </source>
</evidence>
<organism evidence="10 11">
    <name type="scientific">Amantichitinum ursilacus</name>
    <dbReference type="NCBI Taxonomy" id="857265"/>
    <lineage>
        <taxon>Bacteria</taxon>
        <taxon>Pseudomonadati</taxon>
        <taxon>Pseudomonadota</taxon>
        <taxon>Betaproteobacteria</taxon>
        <taxon>Neisseriales</taxon>
        <taxon>Chitinibacteraceae</taxon>
        <taxon>Amantichitinum</taxon>
    </lineage>
</organism>
<dbReference type="SUPFAM" id="SSF55073">
    <property type="entry name" value="Nucleotide cyclase"/>
    <property type="match status" value="1"/>
</dbReference>
<keyword evidence="5 8" id="KW-1133">Transmembrane helix</keyword>
<sequence>MQSILSRRGALLRLRRTFQKNPQLAVIVMLCVVLGASTGHSVYRDYQETVRQQRAIVRDLSRVAAAHARNTLQEADNALQQTLGLVSAAGGIDQINSLDYWWRIKSYAFNVGDCQGVWIFDRSGKPVLESSTFPAPANVNSSDRDFFKAALAGQRFYVSTAFKSRVSGKLVYGVSRPIHARDGHIEGVALVALRIDNLNDFYALMSFDSRFIFGIYSNDGRIVARTPDMDAVLGRSVKDEALYQDRDGQSGMYDLPSPLDHVQRITGWQRVPEFGVIGYAALSHDLALRPWRVRTLTTALEAAITLAVLVAAVLWGFRATVRESQAQRLLREAALNQVRIIDELETAQQDALTGLYGRKLMMEQAERKRQQAAERNDCLVFMLLDLDGFKAVNDQYGHDTGDQVLIATAAALRACLRPDDLAGRWGGDEFVVAVSVSPHTARAQVDAIARRIVQRVGEIGYGISGSLGIAIFDAHISIDLATRRADAAMYEAKHRGKNGFVIWDESIGLVAAA</sequence>
<keyword evidence="10" id="KW-0548">Nucleotidyltransferase</keyword>
<dbReference type="RefSeq" id="WP_053936575.1">
    <property type="nucleotide sequence ID" value="NZ_LAQT01000002.1"/>
</dbReference>
<evidence type="ECO:0000256" key="6">
    <source>
        <dbReference type="ARBA" id="ARBA00023136"/>
    </source>
</evidence>
<dbReference type="AlphaFoldDB" id="A0A0N0XML7"/>
<dbReference type="Gene3D" id="3.30.70.270">
    <property type="match status" value="1"/>
</dbReference>
<dbReference type="Proteomes" id="UP000037939">
    <property type="component" value="Unassembled WGS sequence"/>
</dbReference>
<dbReference type="GO" id="GO:1902201">
    <property type="term" value="P:negative regulation of bacterial-type flagellum-dependent cell motility"/>
    <property type="evidence" value="ECO:0007669"/>
    <property type="project" value="TreeGrafter"/>
</dbReference>
<dbReference type="GO" id="GO:0043709">
    <property type="term" value="P:cell adhesion involved in single-species biofilm formation"/>
    <property type="evidence" value="ECO:0007669"/>
    <property type="project" value="TreeGrafter"/>
</dbReference>
<keyword evidence="11" id="KW-1185">Reference proteome</keyword>
<dbReference type="CDD" id="cd01949">
    <property type="entry name" value="GGDEF"/>
    <property type="match status" value="1"/>
</dbReference>
<evidence type="ECO:0000256" key="7">
    <source>
        <dbReference type="ARBA" id="ARBA00034247"/>
    </source>
</evidence>
<dbReference type="InterPro" id="IPR050469">
    <property type="entry name" value="Diguanylate_Cyclase"/>
</dbReference>
<dbReference type="Pfam" id="PF00990">
    <property type="entry name" value="GGDEF"/>
    <property type="match status" value="1"/>
</dbReference>
<keyword evidence="4 8" id="KW-0812">Transmembrane</keyword>
<gene>
    <name evidence="10" type="primary">ydaM_1</name>
    <name evidence="10" type="ORF">WG78_04520</name>
</gene>
<dbReference type="CDD" id="cd12914">
    <property type="entry name" value="PDC1_DGC_like"/>
    <property type="match status" value="1"/>
</dbReference>
<comment type="caution">
    <text evidence="10">The sequence shown here is derived from an EMBL/GenBank/DDBJ whole genome shotgun (WGS) entry which is preliminary data.</text>
</comment>
<evidence type="ECO:0000256" key="1">
    <source>
        <dbReference type="ARBA" id="ARBA00004651"/>
    </source>
</evidence>
<dbReference type="InterPro" id="IPR043128">
    <property type="entry name" value="Rev_trsase/Diguanyl_cyclase"/>
</dbReference>